<accession>A0A9N9N5M9</accession>
<organism evidence="1 2">
    <name type="scientific">Ambispora gerdemannii</name>
    <dbReference type="NCBI Taxonomy" id="144530"/>
    <lineage>
        <taxon>Eukaryota</taxon>
        <taxon>Fungi</taxon>
        <taxon>Fungi incertae sedis</taxon>
        <taxon>Mucoromycota</taxon>
        <taxon>Glomeromycotina</taxon>
        <taxon>Glomeromycetes</taxon>
        <taxon>Archaeosporales</taxon>
        <taxon>Ambisporaceae</taxon>
        <taxon>Ambispora</taxon>
    </lineage>
</organism>
<name>A0A9N9N5M9_9GLOM</name>
<proteinExistence type="predicted"/>
<evidence type="ECO:0000313" key="1">
    <source>
        <dbReference type="EMBL" id="CAG8702677.1"/>
    </source>
</evidence>
<evidence type="ECO:0000313" key="2">
    <source>
        <dbReference type="Proteomes" id="UP000789831"/>
    </source>
</evidence>
<gene>
    <name evidence="1" type="ORF">AGERDE_LOCUS13588</name>
</gene>
<feature type="non-terminal residue" evidence="1">
    <location>
        <position position="116"/>
    </location>
</feature>
<protein>
    <submittedName>
        <fullName evidence="1">10822_t:CDS:1</fullName>
    </submittedName>
</protein>
<keyword evidence="2" id="KW-1185">Reference proteome</keyword>
<sequence length="116" mass="13398">LFTSYLPTSRQPILSYCSRQLVSATKDTNLDWLLGKYVSAEKLQRVKLLFEIERMNSLIKIEKNNSLIKDKEVAIKDKEIEIAKIDKALTVTKNNMGYLNLNYLRLKGAVHHRGVF</sequence>
<dbReference type="AlphaFoldDB" id="A0A9N9N5M9"/>
<dbReference type="EMBL" id="CAJVPL010018664">
    <property type="protein sequence ID" value="CAG8702677.1"/>
    <property type="molecule type" value="Genomic_DNA"/>
</dbReference>
<feature type="non-terminal residue" evidence="1">
    <location>
        <position position="1"/>
    </location>
</feature>
<reference evidence="1" key="1">
    <citation type="submission" date="2021-06" db="EMBL/GenBank/DDBJ databases">
        <authorList>
            <person name="Kallberg Y."/>
            <person name="Tangrot J."/>
            <person name="Rosling A."/>
        </authorList>
    </citation>
    <scope>NUCLEOTIDE SEQUENCE</scope>
    <source>
        <strain evidence="1">MT106</strain>
    </source>
</reference>
<dbReference type="Proteomes" id="UP000789831">
    <property type="component" value="Unassembled WGS sequence"/>
</dbReference>
<comment type="caution">
    <text evidence="1">The sequence shown here is derived from an EMBL/GenBank/DDBJ whole genome shotgun (WGS) entry which is preliminary data.</text>
</comment>